<dbReference type="WBParaSite" id="scf7180000421088.g6272">
    <property type="protein sequence ID" value="scf7180000421088.g6272"/>
    <property type="gene ID" value="scf7180000421088.g6272"/>
</dbReference>
<dbReference type="AlphaFoldDB" id="A0A915NX55"/>
<organism evidence="2 3">
    <name type="scientific">Meloidogyne floridensis</name>
    <dbReference type="NCBI Taxonomy" id="298350"/>
    <lineage>
        <taxon>Eukaryota</taxon>
        <taxon>Metazoa</taxon>
        <taxon>Ecdysozoa</taxon>
        <taxon>Nematoda</taxon>
        <taxon>Chromadorea</taxon>
        <taxon>Rhabditida</taxon>
        <taxon>Tylenchina</taxon>
        <taxon>Tylenchomorpha</taxon>
        <taxon>Tylenchoidea</taxon>
        <taxon>Meloidogynidae</taxon>
        <taxon>Meloidogyninae</taxon>
        <taxon>Meloidogyne</taxon>
    </lineage>
</organism>
<sequence length="271" mass="30689">MLKKKFTLVDGVDKISSRLRQGRHICGCQARIHNLIRNCLNCGRVVCEQEGSGPCFYCGTIVCTREERQILKNRDKKALELLRKLTSKPQLQNFDILDSGGNLEDIQSIQQKLSLSSLAETIVKRKEELRQLALQAKRNILVDLDVATGKLAEQKKLEQIESVNDPVLQSILANSVAKNLHREQNISNIEEGNNEEDGDMASTFKPRYMAETSQRKIQLEEVFASLSTKYPKNYFNLIKDEEDGSEEESGGLFYNKFEDIAFDIKASDKSA</sequence>
<protein>
    <submittedName>
        <fullName evidence="3">Zinc finger C2HC5-type domain-containing protein</fullName>
    </submittedName>
</protein>
<dbReference type="Proteomes" id="UP000887560">
    <property type="component" value="Unplaced"/>
</dbReference>
<dbReference type="GO" id="GO:0045893">
    <property type="term" value="P:positive regulation of DNA-templated transcription"/>
    <property type="evidence" value="ECO:0007669"/>
    <property type="project" value="TreeGrafter"/>
</dbReference>
<dbReference type="PANTHER" id="PTHR12963">
    <property type="entry name" value="THYROID RECEPTOR INTERACTING PROTEIN RELATED"/>
    <property type="match status" value="1"/>
</dbReference>
<evidence type="ECO:0000259" key="1">
    <source>
        <dbReference type="Pfam" id="PF06221"/>
    </source>
</evidence>
<feature type="domain" description="TRIP4/RQT4 C2HC5-type zinc finger" evidence="1">
    <location>
        <begin position="24"/>
        <end position="70"/>
    </location>
</feature>
<dbReference type="GO" id="GO:0180022">
    <property type="term" value="C:RQC-trigger complex"/>
    <property type="evidence" value="ECO:0007669"/>
    <property type="project" value="InterPro"/>
</dbReference>
<dbReference type="Pfam" id="PF06221">
    <property type="entry name" value="zf-C2HC5"/>
    <property type="match status" value="1"/>
</dbReference>
<dbReference type="GO" id="GO:0005634">
    <property type="term" value="C:nucleus"/>
    <property type="evidence" value="ECO:0007669"/>
    <property type="project" value="InterPro"/>
</dbReference>
<keyword evidence="2" id="KW-1185">Reference proteome</keyword>
<dbReference type="GO" id="GO:0072344">
    <property type="term" value="P:rescue of stalled ribosome"/>
    <property type="evidence" value="ECO:0007669"/>
    <property type="project" value="InterPro"/>
</dbReference>
<dbReference type="InterPro" id="IPR039128">
    <property type="entry name" value="TRIP4-like"/>
</dbReference>
<evidence type="ECO:0000313" key="3">
    <source>
        <dbReference type="WBParaSite" id="scf7180000421088.g6272"/>
    </source>
</evidence>
<name>A0A915NX55_9BILA</name>
<evidence type="ECO:0000313" key="2">
    <source>
        <dbReference type="Proteomes" id="UP000887560"/>
    </source>
</evidence>
<accession>A0A915NX55</accession>
<dbReference type="PANTHER" id="PTHR12963:SF4">
    <property type="entry name" value="ACTIVATING SIGNAL COINTEGRATOR 1"/>
    <property type="match status" value="1"/>
</dbReference>
<proteinExistence type="predicted"/>
<dbReference type="GO" id="GO:0008270">
    <property type="term" value="F:zinc ion binding"/>
    <property type="evidence" value="ECO:0007669"/>
    <property type="project" value="InterPro"/>
</dbReference>
<dbReference type="InterPro" id="IPR009349">
    <property type="entry name" value="TRIP4/RQT4_C2HC5_Znf"/>
</dbReference>
<reference evidence="3" key="1">
    <citation type="submission" date="2022-11" db="UniProtKB">
        <authorList>
            <consortium name="WormBaseParasite"/>
        </authorList>
    </citation>
    <scope>IDENTIFICATION</scope>
</reference>